<dbReference type="GeneID" id="20325315"/>
<dbReference type="GO" id="GO:0004867">
    <property type="term" value="F:serine-type endopeptidase inhibitor activity"/>
    <property type="evidence" value="ECO:0007669"/>
    <property type="project" value="UniProtKB-KW"/>
</dbReference>
<organism evidence="6 7">
    <name type="scientific">Opisthorchis viverrini</name>
    <name type="common">Southeast Asian liver fluke</name>
    <dbReference type="NCBI Taxonomy" id="6198"/>
    <lineage>
        <taxon>Eukaryota</taxon>
        <taxon>Metazoa</taxon>
        <taxon>Spiralia</taxon>
        <taxon>Lophotrochozoa</taxon>
        <taxon>Platyhelminthes</taxon>
        <taxon>Trematoda</taxon>
        <taxon>Digenea</taxon>
        <taxon>Opisthorchiida</taxon>
        <taxon>Opisthorchiata</taxon>
        <taxon>Opisthorchiidae</taxon>
        <taxon>Opisthorchis</taxon>
    </lineage>
</organism>
<keyword evidence="2" id="KW-0722">Serine protease inhibitor</keyword>
<dbReference type="PANTHER" id="PTHR10083:SF374">
    <property type="entry name" value="BPTI_KUNITZ INHIBITOR DOMAIN-CONTAINING PROTEIN"/>
    <property type="match status" value="1"/>
</dbReference>
<keyword evidence="1" id="KW-0646">Protease inhibitor</keyword>
<evidence type="ECO:0000256" key="4">
    <source>
        <dbReference type="SAM" id="SignalP"/>
    </source>
</evidence>
<feature type="chain" id="PRO_5001703915" description="BPTI/Kunitz inhibitor domain-containing protein" evidence="4">
    <location>
        <begin position="25"/>
        <end position="93"/>
    </location>
</feature>
<dbReference type="CTD" id="20325315"/>
<dbReference type="AlphaFoldDB" id="A0A074ZAL7"/>
<dbReference type="Proteomes" id="UP000054324">
    <property type="component" value="Unassembled WGS sequence"/>
</dbReference>
<evidence type="ECO:0000313" key="7">
    <source>
        <dbReference type="Proteomes" id="UP000054324"/>
    </source>
</evidence>
<accession>A0A074ZAL7</accession>
<reference evidence="6 7" key="1">
    <citation type="submission" date="2013-11" db="EMBL/GenBank/DDBJ databases">
        <title>Opisthorchis viverrini - life in the bile duct.</title>
        <authorList>
            <person name="Young N.D."/>
            <person name="Nagarajan N."/>
            <person name="Lin S.J."/>
            <person name="Korhonen P.K."/>
            <person name="Jex A.R."/>
            <person name="Hall R.S."/>
            <person name="Safavi-Hemami H."/>
            <person name="Kaewkong W."/>
            <person name="Bertrand D."/>
            <person name="Gao S."/>
            <person name="Seet Q."/>
            <person name="Wongkham S."/>
            <person name="Teh B.T."/>
            <person name="Wongkham C."/>
            <person name="Intapan P.M."/>
            <person name="Maleewong W."/>
            <person name="Yang X."/>
            <person name="Hu M."/>
            <person name="Wang Z."/>
            <person name="Hofmann A."/>
            <person name="Sternberg P.W."/>
            <person name="Tan P."/>
            <person name="Wang J."/>
            <person name="Gasser R.B."/>
        </authorList>
    </citation>
    <scope>NUCLEOTIDE SEQUENCE [LARGE SCALE GENOMIC DNA]</scope>
</reference>
<feature type="domain" description="BPTI/Kunitz inhibitor" evidence="5">
    <location>
        <begin position="41"/>
        <end position="91"/>
    </location>
</feature>
<keyword evidence="7" id="KW-1185">Reference proteome</keyword>
<dbReference type="EMBL" id="KL597073">
    <property type="protein sequence ID" value="KER20265.1"/>
    <property type="molecule type" value="Genomic_DNA"/>
</dbReference>
<dbReference type="InterPro" id="IPR002223">
    <property type="entry name" value="Kunitz_BPTI"/>
</dbReference>
<dbReference type="FunFam" id="4.10.410.10:FF:000002">
    <property type="entry name" value="WAP, follistatin/kazal, immunoglobulin, kunitz and netrin domain-containing 2"/>
    <property type="match status" value="1"/>
</dbReference>
<dbReference type="PROSITE" id="PS50279">
    <property type="entry name" value="BPTI_KUNITZ_2"/>
    <property type="match status" value="1"/>
</dbReference>
<dbReference type="RefSeq" id="XP_009175993.1">
    <property type="nucleotide sequence ID" value="XM_009177729.1"/>
</dbReference>
<dbReference type="Gene3D" id="4.10.410.10">
    <property type="entry name" value="Pancreatic trypsin inhibitor Kunitz domain"/>
    <property type="match status" value="1"/>
</dbReference>
<feature type="signal peptide" evidence="4">
    <location>
        <begin position="1"/>
        <end position="24"/>
    </location>
</feature>
<keyword evidence="3" id="KW-1015">Disulfide bond</keyword>
<gene>
    <name evidence="6" type="ORF">T265_11147</name>
</gene>
<dbReference type="InterPro" id="IPR036880">
    <property type="entry name" value="Kunitz_BPTI_sf"/>
</dbReference>
<proteinExistence type="predicted"/>
<dbReference type="PANTHER" id="PTHR10083">
    <property type="entry name" value="KUNITZ-TYPE PROTEASE INHIBITOR-RELATED"/>
    <property type="match status" value="1"/>
</dbReference>
<dbReference type="SUPFAM" id="SSF57362">
    <property type="entry name" value="BPTI-like"/>
    <property type="match status" value="1"/>
</dbReference>
<dbReference type="KEGG" id="ovi:T265_11147"/>
<dbReference type="PROSITE" id="PS00280">
    <property type="entry name" value="BPTI_KUNITZ_1"/>
    <property type="match status" value="1"/>
</dbReference>
<protein>
    <recommendedName>
        <fullName evidence="5">BPTI/Kunitz inhibitor domain-containing protein</fullName>
    </recommendedName>
</protein>
<dbReference type="GO" id="GO:0005615">
    <property type="term" value="C:extracellular space"/>
    <property type="evidence" value="ECO:0007669"/>
    <property type="project" value="TreeGrafter"/>
</dbReference>
<evidence type="ECO:0000256" key="3">
    <source>
        <dbReference type="ARBA" id="ARBA00023157"/>
    </source>
</evidence>
<dbReference type="Pfam" id="PF00014">
    <property type="entry name" value="Kunitz_BPTI"/>
    <property type="match status" value="1"/>
</dbReference>
<dbReference type="SMART" id="SM00131">
    <property type="entry name" value="KU"/>
    <property type="match status" value="1"/>
</dbReference>
<dbReference type="PRINTS" id="PR00759">
    <property type="entry name" value="BASICPTASE"/>
</dbReference>
<dbReference type="OrthoDB" id="4473401at2759"/>
<dbReference type="InterPro" id="IPR050098">
    <property type="entry name" value="TFPI/VKTCI-like"/>
</dbReference>
<dbReference type="InterPro" id="IPR020901">
    <property type="entry name" value="Prtase_inh_Kunz-CS"/>
</dbReference>
<keyword evidence="4" id="KW-0732">Signal</keyword>
<sequence length="93" mass="10487">MAHSMFTSLLSVMILECALQYTEAWKWNRKVPALFQPIEFCNLPPSVGMCRAMIPRFAFNPQTGECELFYYGGCGGNGNNFESREDCMATCGR</sequence>
<evidence type="ECO:0000256" key="1">
    <source>
        <dbReference type="ARBA" id="ARBA00022690"/>
    </source>
</evidence>
<name>A0A074ZAL7_OPIVI</name>
<evidence type="ECO:0000259" key="5">
    <source>
        <dbReference type="PROSITE" id="PS50279"/>
    </source>
</evidence>
<evidence type="ECO:0000256" key="2">
    <source>
        <dbReference type="ARBA" id="ARBA00022900"/>
    </source>
</evidence>
<evidence type="ECO:0000313" key="6">
    <source>
        <dbReference type="EMBL" id="KER20265.1"/>
    </source>
</evidence>